<dbReference type="PANTHER" id="PTHR40094">
    <property type="entry name" value="ALPHA-2-MACROGLOBULIN HOMOLOG"/>
    <property type="match status" value="1"/>
</dbReference>
<protein>
    <submittedName>
        <fullName evidence="7">MG2 domain-containing protein</fullName>
    </submittedName>
</protein>
<evidence type="ECO:0000256" key="3">
    <source>
        <dbReference type="SAM" id="Coils"/>
    </source>
</evidence>
<evidence type="ECO:0000313" key="8">
    <source>
        <dbReference type="Proteomes" id="UP001595776"/>
    </source>
</evidence>
<dbReference type="SUPFAM" id="SSF48239">
    <property type="entry name" value="Terpenoid cyclases/Protein prenyltransferases"/>
    <property type="match status" value="1"/>
</dbReference>
<feature type="domain" description="Alpha-2-macroglobulin bait region" evidence="5">
    <location>
        <begin position="879"/>
        <end position="1023"/>
    </location>
</feature>
<dbReference type="InterPro" id="IPR011625">
    <property type="entry name" value="A2M_N_BRD"/>
</dbReference>
<evidence type="ECO:0000256" key="2">
    <source>
        <dbReference type="ARBA" id="ARBA00022729"/>
    </source>
</evidence>
<comment type="caution">
    <text evidence="7">The sequence shown here is derived from an EMBL/GenBank/DDBJ whole genome shotgun (WGS) entry which is preliminary data.</text>
</comment>
<dbReference type="Pfam" id="PF17962">
    <property type="entry name" value="bMG6"/>
    <property type="match status" value="1"/>
</dbReference>
<dbReference type="InterPro" id="IPR049120">
    <property type="entry name" value="A2M_bMG2"/>
</dbReference>
<dbReference type="Gene3D" id="1.50.10.20">
    <property type="match status" value="1"/>
</dbReference>
<dbReference type="InterPro" id="IPR026284">
    <property type="entry name" value="A2MG_proteobact"/>
</dbReference>
<dbReference type="InterPro" id="IPR051802">
    <property type="entry name" value="YfhM-like"/>
</dbReference>
<dbReference type="InterPro" id="IPR021868">
    <property type="entry name" value="Alpha_2_Macroglob_MG3"/>
</dbReference>
<dbReference type="RefSeq" id="WP_068151699.1">
    <property type="nucleotide sequence ID" value="NZ_JBHSCR010000005.1"/>
</dbReference>
<dbReference type="InterPro" id="IPR041246">
    <property type="entry name" value="Bact_MG10"/>
</dbReference>
<dbReference type="Pfam" id="PF07703">
    <property type="entry name" value="A2M_BRD"/>
    <property type="match status" value="1"/>
</dbReference>
<name>A0ABV8UBE6_9PROT</name>
<keyword evidence="3" id="KW-0175">Coiled coil</keyword>
<organism evidence="7 8">
    <name type="scientific">Kordiimonas lipolytica</name>
    <dbReference type="NCBI Taxonomy" id="1662421"/>
    <lineage>
        <taxon>Bacteria</taxon>
        <taxon>Pseudomonadati</taxon>
        <taxon>Pseudomonadota</taxon>
        <taxon>Alphaproteobacteria</taxon>
        <taxon>Kordiimonadales</taxon>
        <taxon>Kordiimonadaceae</taxon>
        <taxon>Kordiimonas</taxon>
    </lineage>
</organism>
<accession>A0ABV8UBE6</accession>
<dbReference type="InterPro" id="IPR011626">
    <property type="entry name" value="Alpha-macroglobulin_TED"/>
</dbReference>
<dbReference type="InterPro" id="IPR008930">
    <property type="entry name" value="Terpenoid_cyclase/PrenylTrfase"/>
</dbReference>
<dbReference type="InterPro" id="IPR041203">
    <property type="entry name" value="Bact_A2M_MG5"/>
</dbReference>
<dbReference type="SMART" id="SM01360">
    <property type="entry name" value="A2M"/>
    <property type="match status" value="1"/>
</dbReference>
<feature type="domain" description="Alpha-2-macroglobulin" evidence="6">
    <location>
        <begin position="1101"/>
        <end position="1189"/>
    </location>
</feature>
<dbReference type="SUPFAM" id="SSF48452">
    <property type="entry name" value="TPR-like"/>
    <property type="match status" value="1"/>
</dbReference>
<dbReference type="Proteomes" id="UP001595776">
    <property type="component" value="Unassembled WGS sequence"/>
</dbReference>
<dbReference type="Gene3D" id="2.60.40.1930">
    <property type="match status" value="1"/>
</dbReference>
<feature type="signal peptide" evidence="4">
    <location>
        <begin position="1"/>
        <end position="19"/>
    </location>
</feature>
<dbReference type="Pfam" id="PF00207">
    <property type="entry name" value="A2M"/>
    <property type="match status" value="1"/>
</dbReference>
<dbReference type="InterPro" id="IPR041462">
    <property type="entry name" value="Bact_A2M_MG6"/>
</dbReference>
<dbReference type="InterPro" id="IPR001599">
    <property type="entry name" value="Macroglobln_a2"/>
</dbReference>
<feature type="coiled-coil region" evidence="3">
    <location>
        <begin position="40"/>
        <end position="67"/>
    </location>
</feature>
<reference evidence="8" key="1">
    <citation type="journal article" date="2019" name="Int. J. Syst. Evol. Microbiol.">
        <title>The Global Catalogue of Microorganisms (GCM) 10K type strain sequencing project: providing services to taxonomists for standard genome sequencing and annotation.</title>
        <authorList>
            <consortium name="The Broad Institute Genomics Platform"/>
            <consortium name="The Broad Institute Genome Sequencing Center for Infectious Disease"/>
            <person name="Wu L."/>
            <person name="Ma J."/>
        </authorList>
    </citation>
    <scope>NUCLEOTIDE SEQUENCE [LARGE SCALE GENOMIC DNA]</scope>
    <source>
        <strain evidence="8">CGMCC 1.15304</strain>
    </source>
</reference>
<dbReference type="Pfam" id="PF07678">
    <property type="entry name" value="TED_complement"/>
    <property type="match status" value="1"/>
</dbReference>
<dbReference type="InterPro" id="IPR011990">
    <property type="entry name" value="TPR-like_helical_dom_sf"/>
</dbReference>
<comment type="similarity">
    <text evidence="1">Belongs to the protease inhibitor I39 (alpha-2-macroglobulin) family. Bacterial alpha-2-macroglobulin subfamily.</text>
</comment>
<keyword evidence="8" id="KW-1185">Reference proteome</keyword>
<evidence type="ECO:0000259" key="5">
    <source>
        <dbReference type="SMART" id="SM01359"/>
    </source>
</evidence>
<evidence type="ECO:0000256" key="4">
    <source>
        <dbReference type="SAM" id="SignalP"/>
    </source>
</evidence>
<dbReference type="PANTHER" id="PTHR40094:SF1">
    <property type="entry name" value="UBIQUITIN DOMAIN-CONTAINING PROTEIN"/>
    <property type="match status" value="1"/>
</dbReference>
<dbReference type="CDD" id="cd02891">
    <property type="entry name" value="A2M_like"/>
    <property type="match status" value="1"/>
</dbReference>
<sequence length="1755" mass="192151">MRRLAAFLLLATICLFQTATPPALSDDGGITSPIVLEDRSATAERLLEEAQARAEELRALETAQSAEDIDLSDALDKDAPGLVTNDDIKAFKKRFRLELKLAQHPTDATAWRDLAVNRLNIGQLEDAYGAAWHLLTIANTARDKAAALDAFAQVMLAENQPTEALATLKDAQAIHRENTRQTWLNSVEGRFTLRIVDQVMDVEGQTPRACLVLSHPIKDPLPIPVRDYVRFESERDIAVRGEGRRICLTGMTYGDTLSVTLLAGLPGKPDAKLYADAKRTFTVPDREARVLFGNGTYILPQVGDETIPLKSVNLDSANLSLYRVPDRGLVPWLKTGMDGQNLNIWSERNLQDDLGELVWEGSIDIDNAKNKDVTTLVPVREFLKTIQPGIYALVASPENDETRNRWTPRQTQWMVISDLGVMSLQGADGMHVFVNSLESAKPVRNATVTVIARNNDTLTQTTTDRTGRATIAAELMRGKGGNTPMALSISTDDGDYNFVKLQGPALDLSDRGTEGRMPAGPLDGFLYTERGIYRPGEKVMLSGLMRDAEAHAVANLPLSLVITRPDGVEALKERITGDALGSYAFNYQLSPAARTGQWRANLYADDDKTSVGSAFFQVDDFVPERLTAKLETVEEELKAGAPLEVHVQADFLYGAPAGNLSGTLYASLEADPAPFDDWKGYQFGLTQDEFTPEKLEPLEFKTGEDGLGRIALLVDQLPDTTLPLRAKLMAEVRDVGGRPVQDGMWLPVGRAPVMLGIKPDNDGHFDSSEPASLSILAVNAEGEPLPARKLTAVWVKEHYSHTWYQTRGNWNYRTSVYDETLGEENLKSGDDGLVQVTRALPWGRYRLDVTDEGGNAVASRRFYVGWWMRSDNPDVPDGLELTVENDALQSGDRLQGFVKAPFEGMALLTIASDRVLETKTIELGKDGGTFDFKVKENWGPSAYILATAIRPNAGAISRLPVRATGLAWFSIDRQKRSKRILFDVPDTALPGQKVTIPFRIDGDRPDGPIKVTVAAVDEGILNITRFKSPNPDDFYFGKRRFAFDVRDVYGRLIRSEEGKRGTIRTGGDNLALEEVMVSGSRILKEDSNLFSPITRTTKTVALLERDIDLDENGQASVTLDLPDFMGRMRLMAVAAGKDAVGMGSANLTVRTPVVADLITPRFLAPGDKAKATFSIQNLSGKDGEFTVKLAATSDVIGLEAPTGTIALKNGERRDLTVSLTGQTIGTAGIELSVSGGDLPPVRRHYDISVRPAWPYMTQTARLTLRPGESGAADTPGPDAFYKGTVSQYLTVSSRPNLEAGRKFEELRAYPYRCSEQTVSRAMPSLFFGDLNRLYGLSLNEGEAANTIENAIMVLLDRQRSDGSFGLWNSYSSGYDWLDAYVTDFLLRAKDKGYYVPEGAVTLALSRLKRMVGQRGRGYPEATAYAHYVLARYGEVSASEVRYFADQFAKKLRSPISLAQIAGALSSVGEKDAAEQYFVRAIRASRGSMPYGDYGSSLRDIAAITTILSETGTDADHMAKLAEQLEAGVAKDQWLSTQEMAWLARAAASYAAPGDGVMRFTIGGEDVSAANGFWRKVLTADEGAAATVTNTGDMPVRLVHTLRGVSKTAPEKSANGFSYSRSFYSLEGKPLTAGTLPRNGRFVVLLSGSILVEAVQDPLLVDLLPAGLEIESTDVSGLAFLKNLSATEFSDARDDRFVAALPKPRYRRGKKTDFNVAYIVRAITPGDYVLPGPFVEDMYKPQYRYQGEASRLLITD</sequence>
<proteinExistence type="inferred from homology"/>
<dbReference type="InterPro" id="IPR002890">
    <property type="entry name" value="MG2"/>
</dbReference>
<dbReference type="Pfam" id="PF17973">
    <property type="entry name" value="bMG10"/>
    <property type="match status" value="1"/>
</dbReference>
<evidence type="ECO:0000259" key="6">
    <source>
        <dbReference type="SMART" id="SM01360"/>
    </source>
</evidence>
<gene>
    <name evidence="7" type="ORF">ACFO5Q_09350</name>
</gene>
<dbReference type="Pfam" id="PF11974">
    <property type="entry name" value="bMG3"/>
    <property type="match status" value="1"/>
</dbReference>
<dbReference type="PIRSF" id="PIRSF038980">
    <property type="entry name" value="A2M_bac"/>
    <property type="match status" value="1"/>
</dbReference>
<feature type="chain" id="PRO_5046673940" evidence="4">
    <location>
        <begin position="20"/>
        <end position="1755"/>
    </location>
</feature>
<keyword evidence="2 4" id="KW-0732">Signal</keyword>
<dbReference type="SMART" id="SM01359">
    <property type="entry name" value="A2M_N_2"/>
    <property type="match status" value="1"/>
</dbReference>
<evidence type="ECO:0000256" key="1">
    <source>
        <dbReference type="ARBA" id="ARBA00010556"/>
    </source>
</evidence>
<dbReference type="Pfam" id="PF17972">
    <property type="entry name" value="bMG5"/>
    <property type="match status" value="1"/>
</dbReference>
<dbReference type="EMBL" id="JBHSCR010000005">
    <property type="protein sequence ID" value="MFC4348048.1"/>
    <property type="molecule type" value="Genomic_DNA"/>
</dbReference>
<dbReference type="Pfam" id="PF01835">
    <property type="entry name" value="MG2"/>
    <property type="match status" value="1"/>
</dbReference>
<dbReference type="Pfam" id="PF21142">
    <property type="entry name" value="A2M_bMG2"/>
    <property type="match status" value="1"/>
</dbReference>
<evidence type="ECO:0000313" key="7">
    <source>
        <dbReference type="EMBL" id="MFC4348048.1"/>
    </source>
</evidence>